<reference evidence="3" key="1">
    <citation type="submission" date="2022-01" db="EMBL/GenBank/DDBJ databases">
        <title>Genome sequnece data of strain Bradyrhizobium sp. nov.</title>
        <authorList>
            <person name="Zhang J."/>
        </authorList>
    </citation>
    <scope>NUCLEOTIDE SEQUENCE</scope>
    <source>
        <strain evidence="4">WYCCWR 12774</strain>
        <strain evidence="3">WYCCWR 13023</strain>
    </source>
</reference>
<comment type="caution">
    <text evidence="3">The sequence shown here is derived from an EMBL/GenBank/DDBJ whole genome shotgun (WGS) entry which is preliminary data.</text>
</comment>
<dbReference type="Proteomes" id="UP001139012">
    <property type="component" value="Unassembled WGS sequence"/>
</dbReference>
<sequence>MTKHQVKRKILAIAALVVGSVLASSAAQAQQAGVTRTDLQRHDLSAPGREAVQVRVDLAPGVAFGKHTHPGEEIIYVLEGSLEYQIEDKPPITLKAGDVLFIPAGTVHAARNVGNVTGSELATYIVEKGKPLLALVK</sequence>
<dbReference type="EMBL" id="JAKLTY010000016">
    <property type="protein sequence ID" value="MCG2629864.1"/>
    <property type="molecule type" value="Genomic_DNA"/>
</dbReference>
<keyword evidence="5" id="KW-1185">Reference proteome</keyword>
<dbReference type="Pfam" id="PF07883">
    <property type="entry name" value="Cupin_2"/>
    <property type="match status" value="1"/>
</dbReference>
<name>A0A9X1UBZ7_9BRAD</name>
<keyword evidence="1" id="KW-0732">Signal</keyword>
<feature type="chain" id="PRO_5040989317" evidence="1">
    <location>
        <begin position="30"/>
        <end position="137"/>
    </location>
</feature>
<feature type="signal peptide" evidence="1">
    <location>
        <begin position="1"/>
        <end position="29"/>
    </location>
</feature>
<feature type="domain" description="Cupin type-2" evidence="2">
    <location>
        <begin position="55"/>
        <end position="116"/>
    </location>
</feature>
<accession>A0A9X1UBZ7</accession>
<evidence type="ECO:0000313" key="5">
    <source>
        <dbReference type="Proteomes" id="UP001139012"/>
    </source>
</evidence>
<gene>
    <name evidence="4" type="ORF">L6637_11815</name>
    <name evidence="3" type="ORF">L6654_24875</name>
</gene>
<evidence type="ECO:0000313" key="4">
    <source>
        <dbReference type="EMBL" id="MCG2667644.1"/>
    </source>
</evidence>
<evidence type="ECO:0000256" key="1">
    <source>
        <dbReference type="SAM" id="SignalP"/>
    </source>
</evidence>
<dbReference type="InterPro" id="IPR013096">
    <property type="entry name" value="Cupin_2"/>
</dbReference>
<evidence type="ECO:0000259" key="2">
    <source>
        <dbReference type="Pfam" id="PF07883"/>
    </source>
</evidence>
<dbReference type="EMBL" id="JAKLUA010000003">
    <property type="protein sequence ID" value="MCG2667644.1"/>
    <property type="molecule type" value="Genomic_DNA"/>
</dbReference>
<dbReference type="InterPro" id="IPR014710">
    <property type="entry name" value="RmlC-like_jellyroll"/>
</dbReference>
<dbReference type="Proteomes" id="UP001139054">
    <property type="component" value="Unassembled WGS sequence"/>
</dbReference>
<dbReference type="PANTHER" id="PTHR38599">
    <property type="entry name" value="CUPIN DOMAIN PROTEIN (AFU_ORTHOLOGUE AFUA_3G13620)"/>
    <property type="match status" value="1"/>
</dbReference>
<dbReference type="SUPFAM" id="SSF51182">
    <property type="entry name" value="RmlC-like cupins"/>
    <property type="match status" value="1"/>
</dbReference>
<organism evidence="3 6">
    <name type="scientific">Bradyrhizobium zhengyangense</name>
    <dbReference type="NCBI Taxonomy" id="2911009"/>
    <lineage>
        <taxon>Bacteria</taxon>
        <taxon>Pseudomonadati</taxon>
        <taxon>Pseudomonadota</taxon>
        <taxon>Alphaproteobacteria</taxon>
        <taxon>Hyphomicrobiales</taxon>
        <taxon>Nitrobacteraceae</taxon>
        <taxon>Bradyrhizobium</taxon>
    </lineage>
</organism>
<dbReference type="InterPro" id="IPR011051">
    <property type="entry name" value="RmlC_Cupin_sf"/>
</dbReference>
<dbReference type="AlphaFoldDB" id="A0A9X1UBZ7"/>
<dbReference type="Gene3D" id="2.60.120.10">
    <property type="entry name" value="Jelly Rolls"/>
    <property type="match status" value="1"/>
</dbReference>
<evidence type="ECO:0000313" key="6">
    <source>
        <dbReference type="Proteomes" id="UP001139054"/>
    </source>
</evidence>
<dbReference type="CDD" id="cd02235">
    <property type="entry name" value="cupin_BLL4011-like"/>
    <property type="match status" value="1"/>
</dbReference>
<protein>
    <submittedName>
        <fullName evidence="3">Cupin domain-containing protein</fullName>
    </submittedName>
</protein>
<dbReference type="PANTHER" id="PTHR38599:SF1">
    <property type="entry name" value="CUPIN DOMAIN PROTEIN (AFU_ORTHOLOGUE AFUA_3G13620)"/>
    <property type="match status" value="1"/>
</dbReference>
<dbReference type="RefSeq" id="WP_237864296.1">
    <property type="nucleotide sequence ID" value="NZ_JAKLTY010000016.1"/>
</dbReference>
<evidence type="ECO:0000313" key="3">
    <source>
        <dbReference type="EMBL" id="MCG2629864.1"/>
    </source>
</evidence>
<proteinExistence type="predicted"/>